<dbReference type="OrthoDB" id="6425912at2759"/>
<evidence type="ECO:0000256" key="2">
    <source>
        <dbReference type="ARBA" id="ARBA00022723"/>
    </source>
</evidence>
<feature type="compositionally biased region" description="Basic and acidic residues" evidence="11">
    <location>
        <begin position="928"/>
        <end position="947"/>
    </location>
</feature>
<feature type="compositionally biased region" description="Polar residues" evidence="11">
    <location>
        <begin position="729"/>
        <end position="738"/>
    </location>
</feature>
<gene>
    <name evidence="14" type="ORF">chiPu_0003837</name>
</gene>
<dbReference type="InterPro" id="IPR036236">
    <property type="entry name" value="Znf_C2H2_sf"/>
</dbReference>
<dbReference type="GO" id="GO:0000978">
    <property type="term" value="F:RNA polymerase II cis-regulatory region sequence-specific DNA binding"/>
    <property type="evidence" value="ECO:0007669"/>
    <property type="project" value="TreeGrafter"/>
</dbReference>
<evidence type="ECO:0000256" key="9">
    <source>
        <dbReference type="ARBA" id="ARBA00023242"/>
    </source>
</evidence>
<dbReference type="InterPro" id="IPR050457">
    <property type="entry name" value="ZnFinger_BTB_dom_contain"/>
</dbReference>
<evidence type="ECO:0000256" key="5">
    <source>
        <dbReference type="ARBA" id="ARBA00022833"/>
    </source>
</evidence>
<accession>A0A401S4V8</accession>
<dbReference type="Pfam" id="PF17921">
    <property type="entry name" value="Integrase_H2C2"/>
    <property type="match status" value="1"/>
</dbReference>
<reference evidence="14 15" key="1">
    <citation type="journal article" date="2018" name="Nat. Ecol. Evol.">
        <title>Shark genomes provide insights into elasmobranch evolution and the origin of vertebrates.</title>
        <authorList>
            <person name="Hara Y"/>
            <person name="Yamaguchi K"/>
            <person name="Onimaru K"/>
            <person name="Kadota M"/>
            <person name="Koyanagi M"/>
            <person name="Keeley SD"/>
            <person name="Tatsumi K"/>
            <person name="Tanaka K"/>
            <person name="Motone F"/>
            <person name="Kageyama Y"/>
            <person name="Nozu R"/>
            <person name="Adachi N"/>
            <person name="Nishimura O"/>
            <person name="Nakagawa R"/>
            <person name="Tanegashima C"/>
            <person name="Kiyatake I"/>
            <person name="Matsumoto R"/>
            <person name="Murakumo K"/>
            <person name="Nishida K"/>
            <person name="Terakita A"/>
            <person name="Kuratani S"/>
            <person name="Sato K"/>
            <person name="Hyodo S Kuraku.S."/>
        </authorList>
    </citation>
    <scope>NUCLEOTIDE SEQUENCE [LARGE SCALE GENOMIC DNA]</scope>
</reference>
<keyword evidence="4 10" id="KW-0863">Zinc-finger</keyword>
<evidence type="ECO:0000256" key="8">
    <source>
        <dbReference type="ARBA" id="ARBA00023163"/>
    </source>
</evidence>
<feature type="compositionally biased region" description="Low complexity" evidence="11">
    <location>
        <begin position="65"/>
        <end position="81"/>
    </location>
</feature>
<dbReference type="PANTHER" id="PTHR46105:SF5">
    <property type="entry name" value="ZINC FINGER AND BTB DOMAIN-CONTAINING PROTEIN 44 ISOFORM X1"/>
    <property type="match status" value="1"/>
</dbReference>
<dbReference type="InterPro" id="IPR000210">
    <property type="entry name" value="BTB/POZ_dom"/>
</dbReference>
<feature type="compositionally biased region" description="Polar residues" evidence="11">
    <location>
        <begin position="966"/>
        <end position="983"/>
    </location>
</feature>
<dbReference type="OMA" id="IWEVVEM"/>
<dbReference type="InterPro" id="IPR011333">
    <property type="entry name" value="SKP1/BTB/POZ_sf"/>
</dbReference>
<comment type="subcellular location">
    <subcellularLocation>
        <location evidence="1">Nucleus</location>
    </subcellularLocation>
</comment>
<evidence type="ECO:0000256" key="6">
    <source>
        <dbReference type="ARBA" id="ARBA00023015"/>
    </source>
</evidence>
<feature type="domain" description="C2H2-type" evidence="13">
    <location>
        <begin position="1242"/>
        <end position="1269"/>
    </location>
</feature>
<feature type="domain" description="BTB" evidence="12">
    <location>
        <begin position="206"/>
        <end position="272"/>
    </location>
</feature>
<feature type="domain" description="C2H2-type" evidence="13">
    <location>
        <begin position="1214"/>
        <end position="1241"/>
    </location>
</feature>
<feature type="compositionally biased region" description="Acidic residues" evidence="11">
    <location>
        <begin position="43"/>
        <end position="58"/>
    </location>
</feature>
<keyword evidence="7" id="KW-0238">DNA-binding</keyword>
<dbReference type="GO" id="GO:0000981">
    <property type="term" value="F:DNA-binding transcription factor activity, RNA polymerase II-specific"/>
    <property type="evidence" value="ECO:0007669"/>
    <property type="project" value="TreeGrafter"/>
</dbReference>
<evidence type="ECO:0000313" key="15">
    <source>
        <dbReference type="Proteomes" id="UP000287033"/>
    </source>
</evidence>
<dbReference type="PROSITE" id="PS50157">
    <property type="entry name" value="ZINC_FINGER_C2H2_2"/>
    <property type="match status" value="2"/>
</dbReference>
<evidence type="ECO:0000313" key="14">
    <source>
        <dbReference type="EMBL" id="GCC25427.1"/>
    </source>
</evidence>
<evidence type="ECO:0000259" key="13">
    <source>
        <dbReference type="PROSITE" id="PS50157"/>
    </source>
</evidence>
<dbReference type="Gene3D" id="1.10.340.70">
    <property type="match status" value="1"/>
</dbReference>
<feature type="region of interest" description="Disordered" evidence="11">
    <location>
        <begin position="884"/>
        <end position="903"/>
    </location>
</feature>
<dbReference type="InterPro" id="IPR041588">
    <property type="entry name" value="Integrase_H2C2"/>
</dbReference>
<dbReference type="EMBL" id="BEZZ01000085">
    <property type="protein sequence ID" value="GCC25427.1"/>
    <property type="molecule type" value="Genomic_DNA"/>
</dbReference>
<dbReference type="PANTHER" id="PTHR46105">
    <property type="entry name" value="AGAP004733-PA"/>
    <property type="match status" value="1"/>
</dbReference>
<proteinExistence type="predicted"/>
<dbReference type="PROSITE" id="PS00028">
    <property type="entry name" value="ZINC_FINGER_C2H2_1"/>
    <property type="match status" value="2"/>
</dbReference>
<feature type="region of interest" description="Disordered" evidence="11">
    <location>
        <begin position="1"/>
        <end position="81"/>
    </location>
</feature>
<dbReference type="STRING" id="137246.A0A401S4V8"/>
<name>A0A401S4V8_CHIPU</name>
<feature type="region of interest" description="Disordered" evidence="11">
    <location>
        <begin position="686"/>
        <end position="750"/>
    </location>
</feature>
<keyword evidence="5" id="KW-0862">Zinc</keyword>
<keyword evidence="15" id="KW-1185">Reference proteome</keyword>
<keyword evidence="3" id="KW-0677">Repeat</keyword>
<dbReference type="SUPFAM" id="SSF57667">
    <property type="entry name" value="beta-beta-alpha zinc fingers"/>
    <property type="match status" value="1"/>
</dbReference>
<evidence type="ECO:0008006" key="16">
    <source>
        <dbReference type="Google" id="ProtNLM"/>
    </source>
</evidence>
<sequence>MAGDSGTYEVVTSRYLKDRDEPCFPGSGRGGGGGRELAKGGGEDEEEEEEEEGEEKEEEKEYSGRKVAGASSSSSGDPSWAASGYELIDGTLYRKRLERGATSYTEVLVAAAEEQRRAVIAAFHQEPAPGHRHCTMEETYKNVSENYWWEGMFPDIRDYVQGCNQCKNGKDNLLISEEKHITRELPTHCTKVLERLNSQRSKGLFCDVTLIVEKTSYPAHRAVLAAVSEYFQDLFSEKGSTSNKIVDLKGFSSKSFLPLLEFSYTSSLSLKPDYFAETSALARHLRIWEVVEMCSALHKFHGTGNNKAHKEEGKEEKKEFSSFEAFIDQSFTGARQHVSDICSKLGQLEDGTTQHKVDRNVFSARAHSAMIQGETKVSDFTVKFQEMQSGLFKDKVTPVHCESSLNNIEVEGLESSSRRFKLFDFYDKTPSKFFPKVKSLSPQRHPSVNTALSSIPNSLDFKLAGMSKNASHQRKCSFEKTPIKSKPCTRMSKHLDCNIVSTQDNSGCKGMNALLRSPVRQMTTEDELYSPNTTEKYKLLSVLGLRRKTSVIDEEQAGWKQKRRLRQPKVKNYSLLTGTKRRKIDIAKTQLQDDHIRAKALANCFVVIEKILPPVQKQKVDNQKLNKAMLALNKSKSLSHKNNVSQGPTKKEMVCIPTKTQINNPKAKTKGRSICLDKKIQRVNKYIKGSSQRNRPLTKKSQHCKVDSSISPNVLRNRKKFCRDDRKQNTVLPKSQASDSKETEDSSLTRNSRCANYMSVKTSTMRCNTTSKVSPCLIDDIHSGRRKTRQSYNSSMNYSNCNLNLDNKIRSCPQNVALRRCPSIRMLPTRFRSLDQAPKLMESLSDDTCSTMSSKTNERQGLDENSSHQLSAKAGVGNVQRFKGKSEGNKLVPNIHQNTCGVGNEQKRMTRLAGKPIGNDQPTSQLRSKQEAKKPEQLKPVFKDPGKQTRTASCEKMQSRRKVKNTRCQSLGAENQNSGTTLHNIQADGSIPILGKRKHIPTQKLIESGFSFGFFMSERKKKTDMPKLPNRTNSEQFELSPSCTLKGNHVTKAKVDVQENSKHTISVKQTLVNIKQNCCKTERGIGRNPSCSEISERTKSVPAKNEKVKLVGLYGKKLINLNIKNALLDKRAKHPNTIMKDGQLSTSQKAIKLQRVARASSKLIGSKDPPKNLRGAAQILKKMQPKINATLKVRRRRKSVTGEKVKKTKVSESHTCYECSTTFINCDSLFVHRMKHIKGKSWHCLLCDKSFFRQKNVQIHLRCHNEKLYRCRQCMTDSKKSKSFRAKR</sequence>
<dbReference type="Gene3D" id="3.30.160.60">
    <property type="entry name" value="Classic Zinc Finger"/>
    <property type="match status" value="1"/>
</dbReference>
<feature type="compositionally biased region" description="Basic and acidic residues" evidence="11">
    <location>
        <begin position="856"/>
        <end position="866"/>
    </location>
</feature>
<feature type="region of interest" description="Disordered" evidence="11">
    <location>
        <begin position="843"/>
        <end position="872"/>
    </location>
</feature>
<dbReference type="Pfam" id="PF00651">
    <property type="entry name" value="BTB"/>
    <property type="match status" value="1"/>
</dbReference>
<organism evidence="14 15">
    <name type="scientific">Chiloscyllium punctatum</name>
    <name type="common">Brownbanded bambooshark</name>
    <name type="synonym">Hemiscyllium punctatum</name>
    <dbReference type="NCBI Taxonomy" id="137246"/>
    <lineage>
        <taxon>Eukaryota</taxon>
        <taxon>Metazoa</taxon>
        <taxon>Chordata</taxon>
        <taxon>Craniata</taxon>
        <taxon>Vertebrata</taxon>
        <taxon>Chondrichthyes</taxon>
        <taxon>Elasmobranchii</taxon>
        <taxon>Galeomorphii</taxon>
        <taxon>Galeoidea</taxon>
        <taxon>Orectolobiformes</taxon>
        <taxon>Hemiscylliidae</taxon>
        <taxon>Chiloscyllium</taxon>
    </lineage>
</organism>
<keyword evidence="2" id="KW-0479">Metal-binding</keyword>
<feature type="region of interest" description="Disordered" evidence="11">
    <location>
        <begin position="914"/>
        <end position="983"/>
    </location>
</feature>
<dbReference type="Gene3D" id="3.30.710.10">
    <property type="entry name" value="Potassium Channel Kv1.1, Chain A"/>
    <property type="match status" value="1"/>
</dbReference>
<dbReference type="SUPFAM" id="SSF54695">
    <property type="entry name" value="POZ domain"/>
    <property type="match status" value="1"/>
</dbReference>
<evidence type="ECO:0000256" key="7">
    <source>
        <dbReference type="ARBA" id="ARBA00023125"/>
    </source>
</evidence>
<dbReference type="InterPro" id="IPR013087">
    <property type="entry name" value="Znf_C2H2_type"/>
</dbReference>
<dbReference type="GO" id="GO:0005634">
    <property type="term" value="C:nucleus"/>
    <property type="evidence" value="ECO:0007669"/>
    <property type="project" value="UniProtKB-SubCell"/>
</dbReference>
<evidence type="ECO:0000256" key="3">
    <source>
        <dbReference type="ARBA" id="ARBA00022737"/>
    </source>
</evidence>
<keyword evidence="9" id="KW-0539">Nucleus</keyword>
<keyword evidence="8" id="KW-0804">Transcription</keyword>
<feature type="compositionally biased region" description="Polar residues" evidence="11">
    <location>
        <begin position="846"/>
        <end position="855"/>
    </location>
</feature>
<dbReference type="GO" id="GO:0008270">
    <property type="term" value="F:zinc ion binding"/>
    <property type="evidence" value="ECO:0007669"/>
    <property type="project" value="UniProtKB-KW"/>
</dbReference>
<dbReference type="SMART" id="SM00225">
    <property type="entry name" value="BTB"/>
    <property type="match status" value="1"/>
</dbReference>
<evidence type="ECO:0000259" key="12">
    <source>
        <dbReference type="PROSITE" id="PS50097"/>
    </source>
</evidence>
<protein>
    <recommendedName>
        <fullName evidence="16">BTB domain-containing protein</fullName>
    </recommendedName>
</protein>
<evidence type="ECO:0000256" key="4">
    <source>
        <dbReference type="ARBA" id="ARBA00022771"/>
    </source>
</evidence>
<dbReference type="Proteomes" id="UP000287033">
    <property type="component" value="Unassembled WGS sequence"/>
</dbReference>
<evidence type="ECO:0000256" key="10">
    <source>
        <dbReference type="PROSITE-ProRule" id="PRU00042"/>
    </source>
</evidence>
<comment type="caution">
    <text evidence="14">The sequence shown here is derived from an EMBL/GenBank/DDBJ whole genome shotgun (WGS) entry which is preliminary data.</text>
</comment>
<evidence type="ECO:0000256" key="11">
    <source>
        <dbReference type="SAM" id="MobiDB-lite"/>
    </source>
</evidence>
<dbReference type="SMART" id="SM00355">
    <property type="entry name" value="ZnF_C2H2"/>
    <property type="match status" value="2"/>
</dbReference>
<dbReference type="PROSITE" id="PS50097">
    <property type="entry name" value="BTB"/>
    <property type="match status" value="1"/>
</dbReference>
<evidence type="ECO:0000256" key="1">
    <source>
        <dbReference type="ARBA" id="ARBA00004123"/>
    </source>
</evidence>
<keyword evidence="6" id="KW-0805">Transcription regulation</keyword>